<sequence length="620" mass="67865">MPPSTTGMQNIKQRVLTCLTKLSDRDTHALGARELESIARSLDTNSVPAFLSCIHSTDASDKTPVRKQCVHLVAILSEVHGDALSPYLSKILANIVRRLRDPDSSVRTACADSVLALSARVTKQPFSSFLKPLAEALFTEQDPNSQAGAAMCLASAIDGAPDPDPARLAKLIPRFEKLLKCKVFKAKAALLVLVGSVVNAGGASSHGALRSLVPCLVEALSSDDWATRKGAAEALMKLAIVERDSLSEFKAGCMKVIENRRFDKVKLVRDVMNRMLEAWNQIPDISDEFSPPPQSQSSSKENASDGRYPPVSQNSCSPGSVITKLRKKSSPVNKSTPPDRSTARNAKKMSALSGNRMSSGVLRKLNHSNWDVPIAVSNVPDQDELQRRDETVLERSKKDKSRFFGSETKRALFDKNPDDKMHKFGGSKARSRVVPCSEESQDTGPVCYVTKDLHRNDKESEDLSSIRAQLLQIEKQQSSLLDLLQKFIGSSENGMRSLETRVHGLELALDEISFDLAVSSGRMTKAVARRHTCCLLPGAEFLSSKFWKKTQGRHSSYRFSRSGGTPSLASIHNRANRNAETKLTSHRFGVHADGNFITNPLADIKTNSRMISGSARSELA</sequence>
<gene>
    <name evidence="3" type="ORF">VNO77_42447</name>
</gene>
<dbReference type="FunFam" id="1.25.10.10:FF:000464">
    <property type="entry name" value="TORTIFOLIA1-like protein 3 isoform A"/>
    <property type="match status" value="1"/>
</dbReference>
<feature type="region of interest" description="Disordered" evidence="1">
    <location>
        <begin position="284"/>
        <end position="358"/>
    </location>
</feature>
<dbReference type="GO" id="GO:0008017">
    <property type="term" value="F:microtubule binding"/>
    <property type="evidence" value="ECO:0007669"/>
    <property type="project" value="InterPro"/>
</dbReference>
<evidence type="ECO:0000313" key="4">
    <source>
        <dbReference type="Proteomes" id="UP001367508"/>
    </source>
</evidence>
<dbReference type="PANTHER" id="PTHR31355:SF8">
    <property type="entry name" value="TORTIFOLIA1-LIKE PROTEIN 3"/>
    <property type="match status" value="1"/>
</dbReference>
<evidence type="ECO:0000259" key="2">
    <source>
        <dbReference type="Pfam" id="PF24714"/>
    </source>
</evidence>
<organism evidence="3 4">
    <name type="scientific">Canavalia gladiata</name>
    <name type="common">Sword bean</name>
    <name type="synonym">Dolichos gladiatus</name>
    <dbReference type="NCBI Taxonomy" id="3824"/>
    <lineage>
        <taxon>Eukaryota</taxon>
        <taxon>Viridiplantae</taxon>
        <taxon>Streptophyta</taxon>
        <taxon>Embryophyta</taxon>
        <taxon>Tracheophyta</taxon>
        <taxon>Spermatophyta</taxon>
        <taxon>Magnoliopsida</taxon>
        <taxon>eudicotyledons</taxon>
        <taxon>Gunneridae</taxon>
        <taxon>Pentapetalae</taxon>
        <taxon>rosids</taxon>
        <taxon>fabids</taxon>
        <taxon>Fabales</taxon>
        <taxon>Fabaceae</taxon>
        <taxon>Papilionoideae</taxon>
        <taxon>50 kb inversion clade</taxon>
        <taxon>NPAAA clade</taxon>
        <taxon>indigoferoid/millettioid clade</taxon>
        <taxon>Phaseoleae</taxon>
        <taxon>Canavalia</taxon>
    </lineage>
</organism>
<dbReference type="InterPro" id="IPR011989">
    <property type="entry name" value="ARM-like"/>
</dbReference>
<dbReference type="InterPro" id="IPR033337">
    <property type="entry name" value="TORTIFOLIA1/SINE1-2"/>
</dbReference>
<name>A0AAN9PNF4_CANGL</name>
<protein>
    <recommendedName>
        <fullName evidence="2">TORTIFOLIA1/SINE1-2 N-terminal domain-containing protein</fullName>
    </recommendedName>
</protein>
<dbReference type="Proteomes" id="UP001367508">
    <property type="component" value="Unassembled WGS sequence"/>
</dbReference>
<accession>A0AAN9PNF4</accession>
<reference evidence="3 4" key="1">
    <citation type="submission" date="2024-01" db="EMBL/GenBank/DDBJ databases">
        <title>The genomes of 5 underutilized Papilionoideae crops provide insights into root nodulation and disease resistanc.</title>
        <authorList>
            <person name="Jiang F."/>
        </authorList>
    </citation>
    <scope>NUCLEOTIDE SEQUENCE [LARGE SCALE GENOMIC DNA]</scope>
    <source>
        <strain evidence="3">LVBAO_FW01</strain>
        <tissue evidence="3">Leaves</tissue>
    </source>
</reference>
<dbReference type="PANTHER" id="PTHR31355">
    <property type="entry name" value="MICROTUBULE-ASSOCIATED PROTEIN TORTIFOLIA1"/>
    <property type="match status" value="1"/>
</dbReference>
<comment type="caution">
    <text evidence="3">The sequence shown here is derived from an EMBL/GenBank/DDBJ whole genome shotgun (WGS) entry which is preliminary data.</text>
</comment>
<evidence type="ECO:0000256" key="1">
    <source>
        <dbReference type="SAM" id="MobiDB-lite"/>
    </source>
</evidence>
<proteinExistence type="predicted"/>
<dbReference type="GO" id="GO:0005874">
    <property type="term" value="C:microtubule"/>
    <property type="evidence" value="ECO:0007669"/>
    <property type="project" value="InterPro"/>
</dbReference>
<dbReference type="Pfam" id="PF24714">
    <property type="entry name" value="TOR1L1_N"/>
    <property type="match status" value="1"/>
</dbReference>
<dbReference type="AlphaFoldDB" id="A0AAN9PNF4"/>
<keyword evidence="4" id="KW-1185">Reference proteome</keyword>
<dbReference type="InterPro" id="IPR016024">
    <property type="entry name" value="ARM-type_fold"/>
</dbReference>
<feature type="domain" description="TORTIFOLIA1/SINE1-2 N-terminal" evidence="2">
    <location>
        <begin position="10"/>
        <end position="280"/>
    </location>
</feature>
<evidence type="ECO:0000313" key="3">
    <source>
        <dbReference type="EMBL" id="KAK7304566.1"/>
    </source>
</evidence>
<dbReference type="SUPFAM" id="SSF48371">
    <property type="entry name" value="ARM repeat"/>
    <property type="match status" value="1"/>
</dbReference>
<dbReference type="EMBL" id="JAYMYQ010000011">
    <property type="protein sequence ID" value="KAK7304566.1"/>
    <property type="molecule type" value="Genomic_DNA"/>
</dbReference>
<dbReference type="Gene3D" id="1.25.10.10">
    <property type="entry name" value="Leucine-rich Repeat Variant"/>
    <property type="match status" value="1"/>
</dbReference>
<dbReference type="InterPro" id="IPR057600">
    <property type="entry name" value="TORTIFOLIA1/SINE1-2_N"/>
</dbReference>
<feature type="compositionally biased region" description="Polar residues" evidence="1">
    <location>
        <begin position="311"/>
        <end position="320"/>
    </location>
</feature>
<feature type="compositionally biased region" description="Polar residues" evidence="1">
    <location>
        <begin position="330"/>
        <end position="339"/>
    </location>
</feature>